<evidence type="ECO:0000313" key="5">
    <source>
        <dbReference type="EMBL" id="KEQ00480.1"/>
    </source>
</evidence>
<dbReference type="SUPFAM" id="SSF46785">
    <property type="entry name" value="Winged helix' DNA-binding domain"/>
    <property type="match status" value="1"/>
</dbReference>
<comment type="caution">
    <text evidence="5">The sequence shown here is derived from an EMBL/GenBank/DDBJ whole genome shotgun (WGS) entry which is preliminary data.</text>
</comment>
<accession>A0A074VDB9</accession>
<dbReference type="Gene3D" id="1.10.10.10">
    <property type="entry name" value="Winged helix-like DNA-binding domain superfamily/Winged helix DNA-binding domain"/>
    <property type="match status" value="1"/>
</dbReference>
<gene>
    <name evidence="5" type="ORF">SASC598J21_017490</name>
</gene>
<evidence type="ECO:0000256" key="3">
    <source>
        <dbReference type="ARBA" id="ARBA00023163"/>
    </source>
</evidence>
<dbReference type="PANTHER" id="PTHR30126">
    <property type="entry name" value="HTH-TYPE TRANSCRIPTIONAL REGULATOR"/>
    <property type="match status" value="1"/>
</dbReference>
<evidence type="ECO:0000256" key="1">
    <source>
        <dbReference type="ARBA" id="ARBA00009437"/>
    </source>
</evidence>
<evidence type="ECO:0000256" key="2">
    <source>
        <dbReference type="ARBA" id="ARBA00023015"/>
    </source>
</evidence>
<evidence type="ECO:0000259" key="4">
    <source>
        <dbReference type="PROSITE" id="PS50931"/>
    </source>
</evidence>
<dbReference type="InterPro" id="IPR036390">
    <property type="entry name" value="WH_DNA-bd_sf"/>
</dbReference>
<reference evidence="5 6" key="1">
    <citation type="journal article" date="2014" name="PLoS Genet.">
        <title>Hidden diversity in honey bee gut symbionts detected by single-cell genomics.</title>
        <authorList>
            <person name="Engel P."/>
            <person name="Stepanauskas R."/>
            <person name="Moran N."/>
        </authorList>
    </citation>
    <scope>NUCLEOTIDE SEQUENCE [LARGE SCALE GENOMIC DNA]</scope>
    <source>
        <strain evidence="5 6">SCGC AB-598-J21</strain>
    </source>
</reference>
<dbReference type="GO" id="GO:0003700">
    <property type="term" value="F:DNA-binding transcription factor activity"/>
    <property type="evidence" value="ECO:0007669"/>
    <property type="project" value="InterPro"/>
</dbReference>
<dbReference type="GO" id="GO:0000976">
    <property type="term" value="F:transcription cis-regulatory region binding"/>
    <property type="evidence" value="ECO:0007669"/>
    <property type="project" value="TreeGrafter"/>
</dbReference>
<keyword evidence="2" id="KW-0805">Transcription regulation</keyword>
<dbReference type="EMBL" id="AVQL01000450">
    <property type="protein sequence ID" value="KEQ00480.1"/>
    <property type="molecule type" value="Genomic_DNA"/>
</dbReference>
<sequence>MDFKGLLIFKTVYDVKSLNKAAKILGYSQSNLTAHLKKMEHELRATLFIRSFDGMKPTAQGHQFYAFSNSTLEKFAQIKLSFKSVKPSLLISELLFQFIVIEKTAYQIESTDIVIKKTCEIENEINQHNYDKVITFKEFKHKDYDLTETGYLPVTFLKSSEVTTHLHLPVLINNDADCPLRAKTLAIYPQLTNIITIDSLSQLLNLVEKGQAIALLPVFFAQDKLTPLDTHQYPIDYFCYQHQSV</sequence>
<comment type="similarity">
    <text evidence="1">Belongs to the LysR transcriptional regulatory family.</text>
</comment>
<organism evidence="5 6">
    <name type="scientific">Snodgrassella alvi SCGC AB-598-J21</name>
    <dbReference type="NCBI Taxonomy" id="1385367"/>
    <lineage>
        <taxon>Bacteria</taxon>
        <taxon>Pseudomonadati</taxon>
        <taxon>Pseudomonadota</taxon>
        <taxon>Betaproteobacteria</taxon>
        <taxon>Neisseriales</taxon>
        <taxon>Neisseriaceae</taxon>
        <taxon>Snodgrassella</taxon>
    </lineage>
</organism>
<dbReference type="PROSITE" id="PS50931">
    <property type="entry name" value="HTH_LYSR"/>
    <property type="match status" value="1"/>
</dbReference>
<dbReference type="Pfam" id="PF00126">
    <property type="entry name" value="HTH_1"/>
    <property type="match status" value="1"/>
</dbReference>
<feature type="domain" description="HTH lysR-type" evidence="4">
    <location>
        <begin position="1"/>
        <end position="58"/>
    </location>
</feature>
<dbReference type="AlphaFoldDB" id="A0A074VDB9"/>
<proteinExistence type="inferred from homology"/>
<name>A0A074VDB9_9NEIS</name>
<dbReference type="Proteomes" id="UP000027644">
    <property type="component" value="Unassembled WGS sequence"/>
</dbReference>
<evidence type="ECO:0000313" key="6">
    <source>
        <dbReference type="Proteomes" id="UP000027644"/>
    </source>
</evidence>
<dbReference type="InterPro" id="IPR000847">
    <property type="entry name" value="LysR_HTH_N"/>
</dbReference>
<dbReference type="PANTHER" id="PTHR30126:SF93">
    <property type="entry name" value="HTH LYSR-TYPE DOMAIN-CONTAINING PROTEIN"/>
    <property type="match status" value="1"/>
</dbReference>
<protein>
    <submittedName>
        <fullName evidence="5">Transcriptional regulator</fullName>
    </submittedName>
</protein>
<keyword evidence="3" id="KW-0804">Transcription</keyword>
<dbReference type="InterPro" id="IPR036388">
    <property type="entry name" value="WH-like_DNA-bd_sf"/>
</dbReference>